<dbReference type="InterPro" id="IPR036188">
    <property type="entry name" value="FAD/NAD-bd_sf"/>
</dbReference>
<evidence type="ECO:0000256" key="1">
    <source>
        <dbReference type="ARBA" id="ARBA00001974"/>
    </source>
</evidence>
<gene>
    <name evidence="8" type="ORF">AAEO60_12225</name>
</gene>
<proteinExistence type="inferred from homology"/>
<organism evidence="8 9">
    <name type="scientific">Aurantiacibacter gilvus</name>
    <dbReference type="NCBI Taxonomy" id="3139141"/>
    <lineage>
        <taxon>Bacteria</taxon>
        <taxon>Pseudomonadati</taxon>
        <taxon>Pseudomonadota</taxon>
        <taxon>Alphaproteobacteria</taxon>
        <taxon>Sphingomonadales</taxon>
        <taxon>Erythrobacteraceae</taxon>
        <taxon>Aurantiacibacter</taxon>
    </lineage>
</organism>
<evidence type="ECO:0000313" key="8">
    <source>
        <dbReference type="EMBL" id="MEL1251435.1"/>
    </source>
</evidence>
<dbReference type="RefSeq" id="WP_341673988.1">
    <property type="nucleotide sequence ID" value="NZ_JBBYHV010000002.1"/>
</dbReference>
<dbReference type="EC" id="1.14.13.-" evidence="8"/>
<evidence type="ECO:0000256" key="2">
    <source>
        <dbReference type="ARBA" id="ARBA00010139"/>
    </source>
</evidence>
<dbReference type="Pfam" id="PF00743">
    <property type="entry name" value="FMO-like"/>
    <property type="match status" value="1"/>
</dbReference>
<dbReference type="InterPro" id="IPR020946">
    <property type="entry name" value="Flavin_mOase-like"/>
</dbReference>
<feature type="region of interest" description="Disordered" evidence="7">
    <location>
        <begin position="480"/>
        <end position="502"/>
    </location>
</feature>
<comment type="caution">
    <text evidence="8">The sequence shown here is derived from an EMBL/GenBank/DDBJ whole genome shotgun (WGS) entry which is preliminary data.</text>
</comment>
<evidence type="ECO:0000256" key="3">
    <source>
        <dbReference type="ARBA" id="ARBA00022630"/>
    </source>
</evidence>
<name>A0ABU9IG93_9SPHN</name>
<keyword evidence="3" id="KW-0285">Flavoprotein</keyword>
<keyword evidence="4" id="KW-0274">FAD</keyword>
<dbReference type="PANTHER" id="PTHR43872:SF1">
    <property type="entry name" value="MONOOXYGENASE, PUTATIVE (AFU_ORTHOLOGUE AFUA_8G02570)-RELATED"/>
    <property type="match status" value="1"/>
</dbReference>
<evidence type="ECO:0000256" key="7">
    <source>
        <dbReference type="SAM" id="MobiDB-lite"/>
    </source>
</evidence>
<evidence type="ECO:0000256" key="5">
    <source>
        <dbReference type="ARBA" id="ARBA00023002"/>
    </source>
</evidence>
<evidence type="ECO:0000256" key="4">
    <source>
        <dbReference type="ARBA" id="ARBA00022827"/>
    </source>
</evidence>
<comment type="cofactor">
    <cofactor evidence="1">
        <name>FAD</name>
        <dbReference type="ChEBI" id="CHEBI:57692"/>
    </cofactor>
</comment>
<dbReference type="SUPFAM" id="SSF51905">
    <property type="entry name" value="FAD/NAD(P)-binding domain"/>
    <property type="match status" value="1"/>
</dbReference>
<dbReference type="Gene3D" id="3.50.50.60">
    <property type="entry name" value="FAD/NAD(P)-binding domain"/>
    <property type="match status" value="1"/>
</dbReference>
<dbReference type="InterPro" id="IPR051820">
    <property type="entry name" value="FAD-binding_MO"/>
</dbReference>
<comment type="similarity">
    <text evidence="2">Belongs to the FAD-binding monooxygenase family.</text>
</comment>
<dbReference type="PANTHER" id="PTHR43872">
    <property type="entry name" value="MONOOXYGENASE, PUTATIVE (AFU_ORTHOLOGUE AFUA_8G02570)-RELATED"/>
    <property type="match status" value="1"/>
</dbReference>
<evidence type="ECO:0000256" key="6">
    <source>
        <dbReference type="ARBA" id="ARBA00023033"/>
    </source>
</evidence>
<accession>A0ABU9IG93</accession>
<evidence type="ECO:0000313" key="9">
    <source>
        <dbReference type="Proteomes" id="UP001497045"/>
    </source>
</evidence>
<keyword evidence="5 8" id="KW-0560">Oxidoreductase</keyword>
<dbReference type="Proteomes" id="UP001497045">
    <property type="component" value="Unassembled WGS sequence"/>
</dbReference>
<dbReference type="GO" id="GO:0016491">
    <property type="term" value="F:oxidoreductase activity"/>
    <property type="evidence" value="ECO:0007669"/>
    <property type="project" value="UniProtKB-KW"/>
</dbReference>
<reference evidence="8 9" key="1">
    <citation type="submission" date="2024-04" db="EMBL/GenBank/DDBJ databases">
        <title>Aurantiacibacter sp. DGU6 16S ribosomal RNA gene Genome sequencing and assembly.</title>
        <authorList>
            <person name="Park S."/>
        </authorList>
    </citation>
    <scope>NUCLEOTIDE SEQUENCE [LARGE SCALE GENOMIC DNA]</scope>
    <source>
        <strain evidence="8 9">DGU6</strain>
    </source>
</reference>
<sequence length="502" mass="56740">MTQPDTDVLIIGAGISGISMAAHIGMICPDRSYTILERRDAIGGTWDLFRYPGIRSDSDMHTLGFDFEPWRHEDAIADGPNILEYLNRIADERGIRENIRFDQEVLSADWDSMTAMWTVTSRGKDGKTGTTTARWLYFASGYYDYDNPHDAQIPQIDQFGGQVVHPQFWPDDLEYAGKDVVVIGSGATAVTLVPAMAKTAKSVTMLQRTPTWMGAGPKQDKWSKRFQKFMPDEWAYKLTRWKNILLRSYFFNLSRRKPEKLRAMLTDMTRQQLGENYDAKHFEPPYNPWQQRLCLVPDGDLFNAINAGQAKVVTDHIAGFDATGVMLESGEHLPADIVITATGLRLVLAGKVDVSKDGEPVDWTERFFYRGLMFSNLPNLSFVFGYLNASWTLRADTNSRFTCEVLKHMGKTGTLVAEPELAPEDEPEAVEPWDYTSGYLNRAKDMMPKVAAERPWTLAHNYLEDRRDFRQRPVADGVLRFKNPPAASQDSEAVSHEAVAAE</sequence>
<keyword evidence="6" id="KW-0503">Monooxygenase</keyword>
<dbReference type="EMBL" id="JBBYHV010000002">
    <property type="protein sequence ID" value="MEL1251435.1"/>
    <property type="molecule type" value="Genomic_DNA"/>
</dbReference>
<protein>
    <submittedName>
        <fullName evidence="8">NAD(P)/FAD-dependent oxidoreductase</fullName>
        <ecNumber evidence="8">1.14.13.-</ecNumber>
    </submittedName>
</protein>
<keyword evidence="9" id="KW-1185">Reference proteome</keyword>